<keyword evidence="2" id="KW-1185">Reference proteome</keyword>
<comment type="caution">
    <text evidence="1">The sequence shown here is derived from an EMBL/GenBank/DDBJ whole genome shotgun (WGS) entry which is preliminary data.</text>
</comment>
<name>A0A367IQ54_RHIST</name>
<gene>
    <name evidence="1" type="ORF">CU098_006184</name>
</gene>
<proteinExistence type="predicted"/>
<organism evidence="1 2">
    <name type="scientific">Rhizopus stolonifer</name>
    <name type="common">Rhizopus nigricans</name>
    <dbReference type="NCBI Taxonomy" id="4846"/>
    <lineage>
        <taxon>Eukaryota</taxon>
        <taxon>Fungi</taxon>
        <taxon>Fungi incertae sedis</taxon>
        <taxon>Mucoromycota</taxon>
        <taxon>Mucoromycotina</taxon>
        <taxon>Mucoromycetes</taxon>
        <taxon>Mucorales</taxon>
        <taxon>Mucorineae</taxon>
        <taxon>Rhizopodaceae</taxon>
        <taxon>Rhizopus</taxon>
    </lineage>
</organism>
<dbReference type="OrthoDB" id="2213666at2759"/>
<feature type="non-terminal residue" evidence="1">
    <location>
        <position position="1"/>
    </location>
</feature>
<reference evidence="1 2" key="1">
    <citation type="journal article" date="2018" name="G3 (Bethesda)">
        <title>Phylogenetic and Phylogenomic Definition of Rhizopus Species.</title>
        <authorList>
            <person name="Gryganskyi A.P."/>
            <person name="Golan J."/>
            <person name="Dolatabadi S."/>
            <person name="Mondo S."/>
            <person name="Robb S."/>
            <person name="Idnurm A."/>
            <person name="Muszewska A."/>
            <person name="Steczkiewicz K."/>
            <person name="Masonjones S."/>
            <person name="Liao H.L."/>
            <person name="Gajdeczka M.T."/>
            <person name="Anike F."/>
            <person name="Vuek A."/>
            <person name="Anishchenko I.M."/>
            <person name="Voigt K."/>
            <person name="de Hoog G.S."/>
            <person name="Smith M.E."/>
            <person name="Heitman J."/>
            <person name="Vilgalys R."/>
            <person name="Stajich J.E."/>
        </authorList>
    </citation>
    <scope>NUCLEOTIDE SEQUENCE [LARGE SCALE GENOMIC DNA]</scope>
    <source>
        <strain evidence="1 2">LSU 92-RS-03</strain>
    </source>
</reference>
<dbReference type="Proteomes" id="UP000253551">
    <property type="component" value="Unassembled WGS sequence"/>
</dbReference>
<dbReference type="AlphaFoldDB" id="A0A367IQ54"/>
<evidence type="ECO:0000313" key="1">
    <source>
        <dbReference type="EMBL" id="RCH79818.1"/>
    </source>
</evidence>
<evidence type="ECO:0000313" key="2">
    <source>
        <dbReference type="Proteomes" id="UP000253551"/>
    </source>
</evidence>
<sequence>YRLSRKVKATQYPFGYRQQKDTIEKYHGNNEDIEECRPDIFFSSDIAIIPNKS</sequence>
<accession>A0A367IQ54</accession>
<protein>
    <submittedName>
        <fullName evidence="1">Uncharacterized protein</fullName>
    </submittedName>
</protein>
<dbReference type="EMBL" id="PJQM01006350">
    <property type="protein sequence ID" value="RCH79818.1"/>
    <property type="molecule type" value="Genomic_DNA"/>
</dbReference>